<dbReference type="PANTHER" id="PTHR36832:SF1">
    <property type="entry name" value="SLR1174 PROTEIN"/>
    <property type="match status" value="1"/>
</dbReference>
<reference evidence="3" key="1">
    <citation type="submission" date="2017-09" db="EMBL/GenBank/DDBJ databases">
        <title>Depth-based differentiation of microbial function through sediment-hosted aquifers and enrichment of novel symbionts in the deep terrestrial subsurface.</title>
        <authorList>
            <person name="Probst A.J."/>
            <person name="Ladd B."/>
            <person name="Jarett J.K."/>
            <person name="Geller-Mcgrath D.E."/>
            <person name="Sieber C.M.K."/>
            <person name="Emerson J.B."/>
            <person name="Anantharaman K."/>
            <person name="Thomas B.C."/>
            <person name="Malmstrom R."/>
            <person name="Stieglmeier M."/>
            <person name="Klingl A."/>
            <person name="Woyke T."/>
            <person name="Ryan C.M."/>
            <person name="Banfield J.F."/>
        </authorList>
    </citation>
    <scope>NUCLEOTIDE SEQUENCE [LARGE SCALE GENOMIC DNA]</scope>
</reference>
<evidence type="ECO:0000313" key="3">
    <source>
        <dbReference type="Proteomes" id="UP000230484"/>
    </source>
</evidence>
<dbReference type="InterPro" id="IPR010390">
    <property type="entry name" value="ABC-2_transporter-like"/>
</dbReference>
<evidence type="ECO:0000256" key="1">
    <source>
        <dbReference type="SAM" id="Phobius"/>
    </source>
</evidence>
<dbReference type="AlphaFoldDB" id="A0A2M7XAG6"/>
<dbReference type="PANTHER" id="PTHR36832">
    <property type="entry name" value="SLR1174 PROTEIN-RELATED"/>
    <property type="match status" value="1"/>
</dbReference>
<feature type="transmembrane region" description="Helical" evidence="1">
    <location>
        <begin position="86"/>
        <end position="104"/>
    </location>
</feature>
<keyword evidence="1" id="KW-0812">Transmembrane</keyword>
<sequence length="116" mass="13305">MAVILFFCLLFITNMSAFWMPENGWAAQFLFIAIITDFLSGGVFPLDILPLAFQKVLYSTPFPYLLFFPLQVYLGKIAGLEIIRGLATAFTWVFILFMTVKFIWAKGLRRYSAEGR</sequence>
<feature type="transmembrane region" description="Helical" evidence="1">
    <location>
        <begin position="56"/>
        <end position="74"/>
    </location>
</feature>
<evidence type="ECO:0000313" key="2">
    <source>
        <dbReference type="EMBL" id="PJA43145.1"/>
    </source>
</evidence>
<protein>
    <recommendedName>
        <fullName evidence="4">ABC-2 type transporter domain-containing protein</fullName>
    </recommendedName>
</protein>
<accession>A0A2M7XAG6</accession>
<proteinExistence type="predicted"/>
<gene>
    <name evidence="2" type="ORF">CO176_00095</name>
</gene>
<dbReference type="Pfam" id="PF06182">
    <property type="entry name" value="ABC2_membrane_6"/>
    <property type="match status" value="1"/>
</dbReference>
<dbReference type="EMBL" id="PFWW01000002">
    <property type="protein sequence ID" value="PJA43145.1"/>
    <property type="molecule type" value="Genomic_DNA"/>
</dbReference>
<keyword evidence="1" id="KW-0472">Membrane</keyword>
<dbReference type="Proteomes" id="UP000230484">
    <property type="component" value="Unassembled WGS sequence"/>
</dbReference>
<comment type="caution">
    <text evidence="2">The sequence shown here is derived from an EMBL/GenBank/DDBJ whole genome shotgun (WGS) entry which is preliminary data.</text>
</comment>
<evidence type="ECO:0008006" key="4">
    <source>
        <dbReference type="Google" id="ProtNLM"/>
    </source>
</evidence>
<feature type="transmembrane region" description="Helical" evidence="1">
    <location>
        <begin position="27"/>
        <end position="49"/>
    </location>
</feature>
<organism evidence="2 3">
    <name type="scientific">Candidatus Woesebacteria bacterium CG_4_9_14_3_um_filter_39_10</name>
    <dbReference type="NCBI Taxonomy" id="1975056"/>
    <lineage>
        <taxon>Bacteria</taxon>
        <taxon>Candidatus Woeseibacteriota</taxon>
    </lineage>
</organism>
<name>A0A2M7XAG6_9BACT</name>
<keyword evidence="1" id="KW-1133">Transmembrane helix</keyword>